<feature type="compositionally biased region" description="Basic residues" evidence="1">
    <location>
        <begin position="18"/>
        <end position="27"/>
    </location>
</feature>
<dbReference type="AlphaFoldDB" id="A0AAD7RKW2"/>
<feature type="compositionally biased region" description="Polar residues" evidence="1">
    <location>
        <begin position="103"/>
        <end position="114"/>
    </location>
</feature>
<keyword evidence="3" id="KW-1185">Reference proteome</keyword>
<proteinExistence type="predicted"/>
<dbReference type="EMBL" id="JAINUG010000237">
    <property type="protein sequence ID" value="KAJ8385997.1"/>
    <property type="molecule type" value="Genomic_DNA"/>
</dbReference>
<protein>
    <submittedName>
        <fullName evidence="2">Uncharacterized protein</fullName>
    </submittedName>
</protein>
<comment type="caution">
    <text evidence="2">The sequence shown here is derived from an EMBL/GenBank/DDBJ whole genome shotgun (WGS) entry which is preliminary data.</text>
</comment>
<gene>
    <name evidence="2" type="ORF">AAFF_G00178180</name>
</gene>
<feature type="compositionally biased region" description="Polar residues" evidence="1">
    <location>
        <begin position="1"/>
        <end position="17"/>
    </location>
</feature>
<feature type="region of interest" description="Disordered" evidence="1">
    <location>
        <begin position="87"/>
        <end position="114"/>
    </location>
</feature>
<evidence type="ECO:0000313" key="3">
    <source>
        <dbReference type="Proteomes" id="UP001221898"/>
    </source>
</evidence>
<evidence type="ECO:0000256" key="1">
    <source>
        <dbReference type="SAM" id="MobiDB-lite"/>
    </source>
</evidence>
<evidence type="ECO:0000313" key="2">
    <source>
        <dbReference type="EMBL" id="KAJ8385997.1"/>
    </source>
</evidence>
<sequence>MQYSALTKRGVQTAQRRSGSRHTRSHKAPVPPVVSCLFPLLPTPFICFWSLTWLNPTADGGAHWLSQILGTLRVSRRALHAAVTAMSSPAHAESSGFPEAVASTDSSGSRLSVS</sequence>
<name>A0AAD7RKW2_9TELE</name>
<dbReference type="Proteomes" id="UP001221898">
    <property type="component" value="Unassembled WGS sequence"/>
</dbReference>
<feature type="region of interest" description="Disordered" evidence="1">
    <location>
        <begin position="1"/>
        <end position="28"/>
    </location>
</feature>
<reference evidence="2" key="1">
    <citation type="journal article" date="2023" name="Science">
        <title>Genome structures resolve the early diversification of teleost fishes.</title>
        <authorList>
            <person name="Parey E."/>
            <person name="Louis A."/>
            <person name="Montfort J."/>
            <person name="Bouchez O."/>
            <person name="Roques C."/>
            <person name="Iampietro C."/>
            <person name="Lluch J."/>
            <person name="Castinel A."/>
            <person name="Donnadieu C."/>
            <person name="Desvignes T."/>
            <person name="Floi Bucao C."/>
            <person name="Jouanno E."/>
            <person name="Wen M."/>
            <person name="Mejri S."/>
            <person name="Dirks R."/>
            <person name="Jansen H."/>
            <person name="Henkel C."/>
            <person name="Chen W.J."/>
            <person name="Zahm M."/>
            <person name="Cabau C."/>
            <person name="Klopp C."/>
            <person name="Thompson A.W."/>
            <person name="Robinson-Rechavi M."/>
            <person name="Braasch I."/>
            <person name="Lecointre G."/>
            <person name="Bobe J."/>
            <person name="Postlethwait J.H."/>
            <person name="Berthelot C."/>
            <person name="Roest Crollius H."/>
            <person name="Guiguen Y."/>
        </authorList>
    </citation>
    <scope>NUCLEOTIDE SEQUENCE</scope>
    <source>
        <strain evidence="2">NC1722</strain>
    </source>
</reference>
<accession>A0AAD7RKW2</accession>
<organism evidence="2 3">
    <name type="scientific">Aldrovandia affinis</name>
    <dbReference type="NCBI Taxonomy" id="143900"/>
    <lineage>
        <taxon>Eukaryota</taxon>
        <taxon>Metazoa</taxon>
        <taxon>Chordata</taxon>
        <taxon>Craniata</taxon>
        <taxon>Vertebrata</taxon>
        <taxon>Euteleostomi</taxon>
        <taxon>Actinopterygii</taxon>
        <taxon>Neopterygii</taxon>
        <taxon>Teleostei</taxon>
        <taxon>Notacanthiformes</taxon>
        <taxon>Halosauridae</taxon>
        <taxon>Aldrovandia</taxon>
    </lineage>
</organism>